<dbReference type="PANTHER" id="PTHR10926">
    <property type="entry name" value="CELL CYCLE CONTROL PROTEIN 50"/>
    <property type="match status" value="1"/>
</dbReference>
<accession>A0A0G4GA90</accession>
<feature type="compositionally biased region" description="Gly residues" evidence="6">
    <location>
        <begin position="385"/>
        <end position="401"/>
    </location>
</feature>
<organism evidence="8">
    <name type="scientific">Chromera velia CCMP2878</name>
    <dbReference type="NCBI Taxonomy" id="1169474"/>
    <lineage>
        <taxon>Eukaryota</taxon>
        <taxon>Sar</taxon>
        <taxon>Alveolata</taxon>
        <taxon>Colpodellida</taxon>
        <taxon>Chromeraceae</taxon>
        <taxon>Chromera</taxon>
    </lineage>
</organism>
<feature type="compositionally biased region" description="Polar residues" evidence="6">
    <location>
        <begin position="616"/>
        <end position="636"/>
    </location>
</feature>
<feature type="region of interest" description="Disordered" evidence="6">
    <location>
        <begin position="378"/>
        <end position="521"/>
    </location>
</feature>
<protein>
    <submittedName>
        <fullName evidence="8">Uncharacterized protein</fullName>
    </submittedName>
</protein>
<feature type="compositionally biased region" description="Basic and acidic residues" evidence="6">
    <location>
        <begin position="732"/>
        <end position="741"/>
    </location>
</feature>
<dbReference type="InterPro" id="IPR005045">
    <property type="entry name" value="CDC50/LEM3_fam"/>
</dbReference>
<evidence type="ECO:0000256" key="6">
    <source>
        <dbReference type="SAM" id="MobiDB-lite"/>
    </source>
</evidence>
<feature type="region of interest" description="Disordered" evidence="6">
    <location>
        <begin position="536"/>
        <end position="766"/>
    </location>
</feature>
<dbReference type="Pfam" id="PF03381">
    <property type="entry name" value="CDC50"/>
    <property type="match status" value="1"/>
</dbReference>
<evidence type="ECO:0000256" key="7">
    <source>
        <dbReference type="SAM" id="Phobius"/>
    </source>
</evidence>
<feature type="compositionally biased region" description="Low complexity" evidence="6">
    <location>
        <begin position="445"/>
        <end position="455"/>
    </location>
</feature>
<evidence type="ECO:0000256" key="4">
    <source>
        <dbReference type="ARBA" id="ARBA00022989"/>
    </source>
</evidence>
<feature type="transmembrane region" description="Helical" evidence="7">
    <location>
        <begin position="300"/>
        <end position="328"/>
    </location>
</feature>
<sequence length="846" mass="90458">MYGGEPPRAAEEEDKDLDKQKKGAKNRRCREHCSLILQQKLQPEKCPFVAFNLYNTTFFIKGLGIILILICFGCFYVDDSRSVGKTYNTSAGNGTLVEFTVPADFRGPIYFYYELDNFYGNTRLYVQSKPPYLFGPQSTCSPIRTLKEALEVRVPNTRSALDELTVLQTDGVPETARITPCGMASICLFTDEFQLLKQGADGTLEEIVLTKEGIALDVDDEVIRVAQPTEGDVKWYDVARENYLVWMRDSATPSFLRLYGFNNDALEEGTYFVNVTKNEYPIDKEWYGTKGFRILSLSPLGGPVLVTIFLGFAWGGFMVVVAVMMIVLQLMGCRWTSTSFKRHPTFPDLPAYEFVPENRLPPVKSSMDIAGMDQAAAPRLTENGGRQGTVDFGGGDGGDNGVDGAAAVFGGGNTPLDTGVEGGVPELRVSAEGRGGRGKEDGRPDGPSSSAAAAANGFPSPSEAAPSRLGEKSAPAKKTLGVSEGSLGPSPVRSLQADHPASSPSIHAQTPAGPFSGPSQEKIPAIADAATLLQDMGADPESASASRRRPVPQTLGGDTGPIVQDMGVDSEEEERVLRQVASAVADQELSAQRQAGRRVLIRPGGAEGSHGASIPPSDTGNPLGFSSVSASPSDGNTAVRVPLQGPLLNSHRPPSKGREDEPAAPVSVDRPRQPSPGASSPSHRGRIGSESDRDRDKDKERVGNGKPILSLCSQTAHPPATVTVPPLPLINFERRPRKPSEDNPVTASVAGERESQAALQRDDSRASGCEAGLDLLAEDPILHGEGGGAVSGNVHSGNSPSFEFNDSSHCLCDSLDFSVDGRLRPSVGRLRSESECRRSQMEEGRL</sequence>
<comment type="similarity">
    <text evidence="2">Belongs to the CDC50/LEM3 family.</text>
</comment>
<keyword evidence="3 7" id="KW-0812">Transmembrane</keyword>
<dbReference type="VEuPathDB" id="CryptoDB:Cvel_20865"/>
<dbReference type="AlphaFoldDB" id="A0A0G4GA90"/>
<proteinExistence type="inferred from homology"/>
<gene>
    <name evidence="8" type="ORF">Cvel_20865</name>
</gene>
<feature type="compositionally biased region" description="Basic and acidic residues" evidence="6">
    <location>
        <begin position="429"/>
        <end position="444"/>
    </location>
</feature>
<feature type="region of interest" description="Disordered" evidence="6">
    <location>
        <begin position="1"/>
        <end position="23"/>
    </location>
</feature>
<evidence type="ECO:0000256" key="3">
    <source>
        <dbReference type="ARBA" id="ARBA00022692"/>
    </source>
</evidence>
<feature type="transmembrane region" description="Helical" evidence="7">
    <location>
        <begin position="58"/>
        <end position="77"/>
    </location>
</feature>
<keyword evidence="5 7" id="KW-0472">Membrane</keyword>
<evidence type="ECO:0000256" key="2">
    <source>
        <dbReference type="ARBA" id="ARBA00009457"/>
    </source>
</evidence>
<feature type="compositionally biased region" description="Basic and acidic residues" evidence="6">
    <location>
        <begin position="687"/>
        <end position="703"/>
    </location>
</feature>
<evidence type="ECO:0000313" key="8">
    <source>
        <dbReference type="EMBL" id="CEM25547.1"/>
    </source>
</evidence>
<name>A0A0G4GA90_9ALVE</name>
<dbReference type="GO" id="GO:0005783">
    <property type="term" value="C:endoplasmic reticulum"/>
    <property type="evidence" value="ECO:0007669"/>
    <property type="project" value="TreeGrafter"/>
</dbReference>
<evidence type="ECO:0000256" key="5">
    <source>
        <dbReference type="ARBA" id="ARBA00023136"/>
    </source>
</evidence>
<keyword evidence="4 7" id="KW-1133">Transmembrane helix</keyword>
<comment type="subcellular location">
    <subcellularLocation>
        <location evidence="1">Membrane</location>
        <topology evidence="1">Multi-pass membrane protein</topology>
    </subcellularLocation>
</comment>
<dbReference type="GO" id="GO:0005886">
    <property type="term" value="C:plasma membrane"/>
    <property type="evidence" value="ECO:0007669"/>
    <property type="project" value="TreeGrafter"/>
</dbReference>
<feature type="compositionally biased region" description="Basic and acidic residues" evidence="6">
    <location>
        <begin position="751"/>
        <end position="765"/>
    </location>
</feature>
<dbReference type="EMBL" id="CDMZ01001007">
    <property type="protein sequence ID" value="CEM25547.1"/>
    <property type="molecule type" value="Genomic_DNA"/>
</dbReference>
<evidence type="ECO:0000256" key="1">
    <source>
        <dbReference type="ARBA" id="ARBA00004141"/>
    </source>
</evidence>
<dbReference type="PANTHER" id="PTHR10926:SF0">
    <property type="entry name" value="CDC50, ISOFORM A"/>
    <property type="match status" value="1"/>
</dbReference>
<reference evidence="8" key="1">
    <citation type="submission" date="2014-11" db="EMBL/GenBank/DDBJ databases">
        <authorList>
            <person name="Otto D Thomas"/>
            <person name="Naeem Raeece"/>
        </authorList>
    </citation>
    <scope>NUCLEOTIDE SEQUENCE</scope>
</reference>
<dbReference type="GO" id="GO:0005794">
    <property type="term" value="C:Golgi apparatus"/>
    <property type="evidence" value="ECO:0007669"/>
    <property type="project" value="TreeGrafter"/>
</dbReference>